<dbReference type="GO" id="GO:0005524">
    <property type="term" value="F:ATP binding"/>
    <property type="evidence" value="ECO:0007669"/>
    <property type="project" value="UniProtKB-UniRule"/>
</dbReference>
<evidence type="ECO:0000313" key="13">
    <source>
        <dbReference type="Proteomes" id="UP000053201"/>
    </source>
</evidence>
<dbReference type="CDD" id="cd05123">
    <property type="entry name" value="STKc_AGC"/>
    <property type="match status" value="1"/>
</dbReference>
<dbReference type="SMART" id="SM00220">
    <property type="entry name" value="S_TKc"/>
    <property type="match status" value="1"/>
</dbReference>
<evidence type="ECO:0000256" key="3">
    <source>
        <dbReference type="ARBA" id="ARBA00022679"/>
    </source>
</evidence>
<protein>
    <recommendedName>
        <fullName evidence="1">cAMP-dependent protein kinase</fullName>
        <ecNumber evidence="1">2.7.11.11</ecNumber>
    </recommendedName>
</protein>
<dbReference type="AlphaFoldDB" id="A0A0L0HFI4"/>
<evidence type="ECO:0000256" key="5">
    <source>
        <dbReference type="ARBA" id="ARBA00022777"/>
    </source>
</evidence>
<feature type="compositionally biased region" description="Polar residues" evidence="10">
    <location>
        <begin position="94"/>
        <end position="108"/>
    </location>
</feature>
<gene>
    <name evidence="12" type="ORF">SPPG_05159</name>
</gene>
<sequence length="700" mass="77862">MPFPSLRAYDEQNCSLPRLPQRGETNVSGPPKAQPPQPKSGAQRRDNAGTFTGGAAMDLLTKGVATKPKWTMITGGASRTKAGQSKENKLSPGLSDSQQHPQQQSTKATKLDAVSLLLRHTQQEHNSSHRVLPVDASSAWDAPQVDHYDIPRTDMWPATRVQDVDDISSNSNISLSDGRFPSPGTSAGRLDIGKKNVDSKESPPISSSSTPSPPQRRQVQSRKEEINNDFDNPSQFSLASATTSPAPPKTAKSPTSAGSASLRRESKRSAALKPKQKRDENEHMPAGPANPLNGVMTEPLKSAKTPVLETRSSRVERGLKKPEEAREKLEEGITIDEAVRLQTARHSTGISRPIERAVSVHQRGPFKYELNDFVLQKGLGQGAFAKVYLVKRHMDGRLFALKSMRKDRVVHMRQVQHVQNERHLMEKIHNPFLVGLEATFQDSGHIYMIIEYMPGGDLFSQIRRYAYFEEPVARFYASEVAMALSYLHSENIIYRDLKPENVLLDADGHIKLGDFGFAKVVDGTTRTFCGTPSYICPEILMHKEYTSAVDWWSFGVLLFEMLSGCSPFQESTAPKTYERILQGRIQWPSHRSKYFSRSAEHLITSLLVFSPHKRLGCVDESEIRDHPFFATVDWRKVKSRKQRPLIGIGSVRRSSSFGDGFCAGSDEDGVTQFEISAWRSGSWTAGGAATPFSPDLFKDF</sequence>
<dbReference type="PROSITE" id="PS00107">
    <property type="entry name" value="PROTEIN_KINASE_ATP"/>
    <property type="match status" value="1"/>
</dbReference>
<dbReference type="SUPFAM" id="SSF56112">
    <property type="entry name" value="Protein kinase-like (PK-like)"/>
    <property type="match status" value="1"/>
</dbReference>
<feature type="compositionally biased region" description="Low complexity" evidence="10">
    <location>
        <begin position="202"/>
        <end position="218"/>
    </location>
</feature>
<keyword evidence="3" id="KW-0808">Transferase</keyword>
<dbReference type="InterPro" id="IPR011009">
    <property type="entry name" value="Kinase-like_dom_sf"/>
</dbReference>
<dbReference type="Gene3D" id="3.30.200.20">
    <property type="entry name" value="Phosphorylase Kinase, domain 1"/>
    <property type="match status" value="1"/>
</dbReference>
<dbReference type="InParanoid" id="A0A0L0HFI4"/>
<dbReference type="GeneID" id="27688556"/>
<dbReference type="EC" id="2.7.11.11" evidence="1"/>
<dbReference type="InterPro" id="IPR017441">
    <property type="entry name" value="Protein_kinase_ATP_BS"/>
</dbReference>
<dbReference type="GO" id="GO:0005952">
    <property type="term" value="C:cAMP-dependent protein kinase complex"/>
    <property type="evidence" value="ECO:0007669"/>
    <property type="project" value="TreeGrafter"/>
</dbReference>
<keyword evidence="6 9" id="KW-0067">ATP-binding</keyword>
<dbReference type="FunFam" id="3.30.200.20:FF:000042">
    <property type="entry name" value="Aurora kinase A"/>
    <property type="match status" value="1"/>
</dbReference>
<dbReference type="PROSITE" id="PS00108">
    <property type="entry name" value="PROTEIN_KINASE_ST"/>
    <property type="match status" value="1"/>
</dbReference>
<accession>A0A0L0HFI4</accession>
<organism evidence="12 13">
    <name type="scientific">Spizellomyces punctatus (strain DAOM BR117)</name>
    <dbReference type="NCBI Taxonomy" id="645134"/>
    <lineage>
        <taxon>Eukaryota</taxon>
        <taxon>Fungi</taxon>
        <taxon>Fungi incertae sedis</taxon>
        <taxon>Chytridiomycota</taxon>
        <taxon>Chytridiomycota incertae sedis</taxon>
        <taxon>Chytridiomycetes</taxon>
        <taxon>Spizellomycetales</taxon>
        <taxon>Spizellomycetaceae</taxon>
        <taxon>Spizellomyces</taxon>
    </lineage>
</organism>
<dbReference type="InterPro" id="IPR000719">
    <property type="entry name" value="Prot_kinase_dom"/>
</dbReference>
<dbReference type="PANTHER" id="PTHR24353:SF37">
    <property type="entry name" value="CAMP-DEPENDENT PROTEIN KINASE CATALYTIC SUBUNIT PRKX"/>
    <property type="match status" value="1"/>
</dbReference>
<dbReference type="FunFam" id="1.10.510.10:FF:000008">
    <property type="entry name" value="Non-specific serine/threonine protein kinase"/>
    <property type="match status" value="1"/>
</dbReference>
<evidence type="ECO:0000256" key="7">
    <source>
        <dbReference type="ARBA" id="ARBA00047292"/>
    </source>
</evidence>
<evidence type="ECO:0000256" key="8">
    <source>
        <dbReference type="ARBA" id="ARBA00047454"/>
    </source>
</evidence>
<dbReference type="STRING" id="645134.A0A0L0HFI4"/>
<keyword evidence="13" id="KW-1185">Reference proteome</keyword>
<feature type="compositionally biased region" description="Basic and acidic residues" evidence="10">
    <location>
        <begin position="311"/>
        <end position="328"/>
    </location>
</feature>
<comment type="catalytic activity">
    <reaction evidence="8">
        <text>L-seryl-[protein] + ATP = O-phospho-L-seryl-[protein] + ADP + H(+)</text>
        <dbReference type="Rhea" id="RHEA:17989"/>
        <dbReference type="Rhea" id="RHEA-COMP:9863"/>
        <dbReference type="Rhea" id="RHEA-COMP:11604"/>
        <dbReference type="ChEBI" id="CHEBI:15378"/>
        <dbReference type="ChEBI" id="CHEBI:29999"/>
        <dbReference type="ChEBI" id="CHEBI:30616"/>
        <dbReference type="ChEBI" id="CHEBI:83421"/>
        <dbReference type="ChEBI" id="CHEBI:456216"/>
        <dbReference type="EC" id="2.7.11.11"/>
    </reaction>
</comment>
<feature type="region of interest" description="Disordered" evidence="10">
    <location>
        <begin position="1"/>
        <end position="108"/>
    </location>
</feature>
<evidence type="ECO:0000256" key="10">
    <source>
        <dbReference type="SAM" id="MobiDB-lite"/>
    </source>
</evidence>
<feature type="compositionally biased region" description="Polar residues" evidence="10">
    <location>
        <begin position="229"/>
        <end position="244"/>
    </location>
</feature>
<keyword evidence="4 9" id="KW-0547">Nucleotide-binding</keyword>
<dbReference type="VEuPathDB" id="FungiDB:SPPG_05159"/>
<dbReference type="Proteomes" id="UP000053201">
    <property type="component" value="Unassembled WGS sequence"/>
</dbReference>
<dbReference type="InterPro" id="IPR045270">
    <property type="entry name" value="STKc_AGC"/>
</dbReference>
<evidence type="ECO:0000256" key="2">
    <source>
        <dbReference type="ARBA" id="ARBA00022527"/>
    </source>
</evidence>
<evidence type="ECO:0000256" key="1">
    <source>
        <dbReference type="ARBA" id="ARBA00012444"/>
    </source>
</evidence>
<dbReference type="PANTHER" id="PTHR24353">
    <property type="entry name" value="CYCLIC NUCLEOTIDE-DEPENDENT PROTEIN KINASE"/>
    <property type="match status" value="1"/>
</dbReference>
<feature type="domain" description="Protein kinase" evidence="11">
    <location>
        <begin position="373"/>
        <end position="629"/>
    </location>
</feature>
<dbReference type="OMA" id="FPPEKKY"/>
<evidence type="ECO:0000313" key="12">
    <source>
        <dbReference type="EMBL" id="KNC99781.1"/>
    </source>
</evidence>
<evidence type="ECO:0000256" key="9">
    <source>
        <dbReference type="PROSITE-ProRule" id="PRU10141"/>
    </source>
</evidence>
<feature type="region of interest" description="Disordered" evidence="10">
    <location>
        <begin position="169"/>
        <end position="328"/>
    </location>
</feature>
<comment type="catalytic activity">
    <reaction evidence="7">
        <text>L-threonyl-[protein] + ATP = O-phospho-L-threonyl-[protein] + ADP + H(+)</text>
        <dbReference type="Rhea" id="RHEA:46608"/>
        <dbReference type="Rhea" id="RHEA-COMP:11060"/>
        <dbReference type="Rhea" id="RHEA-COMP:11605"/>
        <dbReference type="ChEBI" id="CHEBI:15378"/>
        <dbReference type="ChEBI" id="CHEBI:30013"/>
        <dbReference type="ChEBI" id="CHEBI:30616"/>
        <dbReference type="ChEBI" id="CHEBI:61977"/>
        <dbReference type="ChEBI" id="CHEBI:456216"/>
        <dbReference type="EC" id="2.7.11.11"/>
    </reaction>
</comment>
<dbReference type="RefSeq" id="XP_016607821.1">
    <property type="nucleotide sequence ID" value="XM_016753384.1"/>
</dbReference>
<name>A0A0L0HFI4_SPIPD</name>
<evidence type="ECO:0000259" key="11">
    <source>
        <dbReference type="PROSITE" id="PS50011"/>
    </source>
</evidence>
<dbReference type="eggNOG" id="KOG0616">
    <property type="taxonomic scope" value="Eukaryota"/>
</dbReference>
<dbReference type="EMBL" id="KQ257457">
    <property type="protein sequence ID" value="KNC99781.1"/>
    <property type="molecule type" value="Genomic_DNA"/>
</dbReference>
<evidence type="ECO:0000256" key="4">
    <source>
        <dbReference type="ARBA" id="ARBA00022741"/>
    </source>
</evidence>
<keyword evidence="5 12" id="KW-0418">Kinase</keyword>
<evidence type="ECO:0000256" key="6">
    <source>
        <dbReference type="ARBA" id="ARBA00022840"/>
    </source>
</evidence>
<dbReference type="Gene3D" id="1.10.510.10">
    <property type="entry name" value="Transferase(Phosphotransferase) domain 1"/>
    <property type="match status" value="1"/>
</dbReference>
<dbReference type="PROSITE" id="PS50011">
    <property type="entry name" value="PROTEIN_KINASE_DOM"/>
    <property type="match status" value="1"/>
</dbReference>
<feature type="compositionally biased region" description="Basic and acidic residues" evidence="10">
    <location>
        <begin position="191"/>
        <end position="201"/>
    </location>
</feature>
<dbReference type="Pfam" id="PF00069">
    <property type="entry name" value="Pkinase"/>
    <property type="match status" value="1"/>
</dbReference>
<dbReference type="InterPro" id="IPR008271">
    <property type="entry name" value="Ser/Thr_kinase_AS"/>
</dbReference>
<feature type="binding site" evidence="9">
    <location>
        <position position="402"/>
    </location>
    <ligand>
        <name>ATP</name>
        <dbReference type="ChEBI" id="CHEBI:30616"/>
    </ligand>
</feature>
<dbReference type="GO" id="GO:0004691">
    <property type="term" value="F:cAMP-dependent protein kinase activity"/>
    <property type="evidence" value="ECO:0007669"/>
    <property type="project" value="UniProtKB-EC"/>
</dbReference>
<reference evidence="12 13" key="1">
    <citation type="submission" date="2009-08" db="EMBL/GenBank/DDBJ databases">
        <title>The Genome Sequence of Spizellomyces punctatus strain DAOM BR117.</title>
        <authorList>
            <consortium name="The Broad Institute Genome Sequencing Platform"/>
            <person name="Russ C."/>
            <person name="Cuomo C."/>
            <person name="Shea T."/>
            <person name="Young S.K."/>
            <person name="Zeng Q."/>
            <person name="Koehrsen M."/>
            <person name="Haas B."/>
            <person name="Borodovsky M."/>
            <person name="Guigo R."/>
            <person name="Alvarado L."/>
            <person name="Berlin A."/>
            <person name="Bochicchio J."/>
            <person name="Borenstein D."/>
            <person name="Chapman S."/>
            <person name="Chen Z."/>
            <person name="Engels R."/>
            <person name="Freedman E."/>
            <person name="Gellesch M."/>
            <person name="Goldberg J."/>
            <person name="Griggs A."/>
            <person name="Gujja S."/>
            <person name="Heiman D."/>
            <person name="Hepburn T."/>
            <person name="Howarth C."/>
            <person name="Jen D."/>
            <person name="Larson L."/>
            <person name="Lewis B."/>
            <person name="Mehta T."/>
            <person name="Park D."/>
            <person name="Pearson M."/>
            <person name="Roberts A."/>
            <person name="Saif S."/>
            <person name="Shenoy N."/>
            <person name="Sisk P."/>
            <person name="Stolte C."/>
            <person name="Sykes S."/>
            <person name="Thomson T."/>
            <person name="Walk T."/>
            <person name="White J."/>
            <person name="Yandava C."/>
            <person name="Burger G."/>
            <person name="Gray M.W."/>
            <person name="Holland P.W.H."/>
            <person name="King N."/>
            <person name="Lang F.B.F."/>
            <person name="Roger A.J."/>
            <person name="Ruiz-Trillo I."/>
            <person name="Lander E."/>
            <person name="Nusbaum C."/>
        </authorList>
    </citation>
    <scope>NUCLEOTIDE SEQUENCE [LARGE SCALE GENOMIC DNA]</scope>
    <source>
        <strain evidence="12 13">DAOM BR117</strain>
    </source>
</reference>
<keyword evidence="2" id="KW-0723">Serine/threonine-protein kinase</keyword>
<dbReference type="OrthoDB" id="63267at2759"/>
<proteinExistence type="predicted"/>